<gene>
    <name evidence="1" type="ORF">AMECASPLE_021598</name>
</gene>
<organism evidence="1 2">
    <name type="scientific">Ameca splendens</name>
    <dbReference type="NCBI Taxonomy" id="208324"/>
    <lineage>
        <taxon>Eukaryota</taxon>
        <taxon>Metazoa</taxon>
        <taxon>Chordata</taxon>
        <taxon>Craniata</taxon>
        <taxon>Vertebrata</taxon>
        <taxon>Euteleostomi</taxon>
        <taxon>Actinopterygii</taxon>
        <taxon>Neopterygii</taxon>
        <taxon>Teleostei</taxon>
        <taxon>Neoteleostei</taxon>
        <taxon>Acanthomorphata</taxon>
        <taxon>Ovalentaria</taxon>
        <taxon>Atherinomorphae</taxon>
        <taxon>Cyprinodontiformes</taxon>
        <taxon>Goodeidae</taxon>
        <taxon>Ameca</taxon>
    </lineage>
</organism>
<evidence type="ECO:0000313" key="1">
    <source>
        <dbReference type="EMBL" id="MEQ2296112.1"/>
    </source>
</evidence>
<protein>
    <submittedName>
        <fullName evidence="1">Uncharacterized protein</fullName>
    </submittedName>
</protein>
<dbReference type="Gene3D" id="3.40.20.10">
    <property type="entry name" value="Severin"/>
    <property type="match status" value="1"/>
</dbReference>
<name>A0ABV0YQG9_9TELE</name>
<proteinExistence type="predicted"/>
<comment type="caution">
    <text evidence="1">The sequence shown here is derived from an EMBL/GenBank/DDBJ whole genome shotgun (WGS) entry which is preliminary data.</text>
</comment>
<dbReference type="InterPro" id="IPR029006">
    <property type="entry name" value="ADF-H/Gelsolin-like_dom_sf"/>
</dbReference>
<reference evidence="1 2" key="1">
    <citation type="submission" date="2021-06" db="EMBL/GenBank/DDBJ databases">
        <authorList>
            <person name="Palmer J.M."/>
        </authorList>
    </citation>
    <scope>NUCLEOTIDE SEQUENCE [LARGE SCALE GENOMIC DNA]</scope>
    <source>
        <strain evidence="1 2">AS_MEX2019</strain>
        <tissue evidence="1">Muscle</tissue>
    </source>
</reference>
<evidence type="ECO:0000313" key="2">
    <source>
        <dbReference type="Proteomes" id="UP001469553"/>
    </source>
</evidence>
<dbReference type="PANTHER" id="PTHR10829:SF9">
    <property type="entry name" value="ADF-H DOMAIN-CONTAINING PROTEIN"/>
    <property type="match status" value="1"/>
</dbReference>
<dbReference type="PANTHER" id="PTHR10829">
    <property type="entry name" value="CORTACTIN AND DREBRIN"/>
    <property type="match status" value="1"/>
</dbReference>
<keyword evidence="2" id="KW-1185">Reference proteome</keyword>
<dbReference type="Proteomes" id="UP001469553">
    <property type="component" value="Unassembled WGS sequence"/>
</dbReference>
<sequence>MVIKGHKGSATTLRALFTYEGVTNNLRLADSGAGGVAELAEKFHISKPQYGLCKVGGMDGGALQIALISLVSVISCHKTCTSTNESMTHT</sequence>
<dbReference type="EMBL" id="JAHRIP010039492">
    <property type="protein sequence ID" value="MEQ2296112.1"/>
    <property type="molecule type" value="Genomic_DNA"/>
</dbReference>
<accession>A0ABV0YQG9</accession>